<organism evidence="3">
    <name type="scientific">Brugia timori</name>
    <dbReference type="NCBI Taxonomy" id="42155"/>
    <lineage>
        <taxon>Eukaryota</taxon>
        <taxon>Metazoa</taxon>
        <taxon>Ecdysozoa</taxon>
        <taxon>Nematoda</taxon>
        <taxon>Chromadorea</taxon>
        <taxon>Rhabditida</taxon>
        <taxon>Spirurina</taxon>
        <taxon>Spiruromorpha</taxon>
        <taxon>Filarioidea</taxon>
        <taxon>Onchocercidae</taxon>
        <taxon>Brugia</taxon>
    </lineage>
</organism>
<evidence type="ECO:0000313" key="1">
    <source>
        <dbReference type="EMBL" id="VDO42498.1"/>
    </source>
</evidence>
<sequence>MTFSFTLKLAYTYCQCNVLLQKVYGMLYSFHSSV</sequence>
<dbReference type="AlphaFoldDB" id="A0A0R3R315"/>
<reference evidence="3" key="1">
    <citation type="submission" date="2017-02" db="UniProtKB">
        <authorList>
            <consortium name="WormBaseParasite"/>
        </authorList>
    </citation>
    <scope>IDENTIFICATION</scope>
</reference>
<name>A0A0R3R315_9BILA</name>
<reference evidence="1 2" key="2">
    <citation type="submission" date="2018-11" db="EMBL/GenBank/DDBJ databases">
        <authorList>
            <consortium name="Pathogen Informatics"/>
        </authorList>
    </citation>
    <scope>NUCLEOTIDE SEQUENCE [LARGE SCALE GENOMIC DNA]</scope>
</reference>
<dbReference type="WBParaSite" id="BTMF_0001440501-mRNA-1">
    <property type="protein sequence ID" value="BTMF_0001440501-mRNA-1"/>
    <property type="gene ID" value="BTMF_0001440501"/>
</dbReference>
<evidence type="ECO:0000313" key="2">
    <source>
        <dbReference type="Proteomes" id="UP000280834"/>
    </source>
</evidence>
<proteinExistence type="predicted"/>
<keyword evidence="2" id="KW-1185">Reference proteome</keyword>
<gene>
    <name evidence="1" type="ORF">BTMF_LOCUS12402</name>
</gene>
<protein>
    <submittedName>
        <fullName evidence="1 3">Uncharacterized protein</fullName>
    </submittedName>
</protein>
<evidence type="ECO:0000313" key="3">
    <source>
        <dbReference type="WBParaSite" id="BTMF_0001440501-mRNA-1"/>
    </source>
</evidence>
<dbReference type="EMBL" id="UZAG01019133">
    <property type="protein sequence ID" value="VDO42498.1"/>
    <property type="molecule type" value="Genomic_DNA"/>
</dbReference>
<accession>A0A0R3R315</accession>
<dbReference type="Proteomes" id="UP000280834">
    <property type="component" value="Unassembled WGS sequence"/>
</dbReference>